<keyword evidence="6" id="KW-0811">Translocation</keyword>
<dbReference type="GeneID" id="93647269"/>
<dbReference type="AlphaFoldDB" id="A0A177EIF4"/>
<dbReference type="GO" id="GO:0006605">
    <property type="term" value="P:protein targeting"/>
    <property type="evidence" value="ECO:0007669"/>
    <property type="project" value="InterPro"/>
</dbReference>
<evidence type="ECO:0000313" key="11">
    <source>
        <dbReference type="EMBL" id="OAG28780.1"/>
    </source>
</evidence>
<gene>
    <name evidence="11" type="ORF">NEDG_00919</name>
    <name evidence="12" type="ORF">NEDG_01674</name>
</gene>
<evidence type="ECO:0000256" key="6">
    <source>
        <dbReference type="ARBA" id="ARBA00023010"/>
    </source>
</evidence>
<evidence type="ECO:0000256" key="3">
    <source>
        <dbReference type="ARBA" id="ARBA00022692"/>
    </source>
</evidence>
<dbReference type="EMBL" id="LTDL01000042">
    <property type="protein sequence ID" value="OAG28780.1"/>
    <property type="molecule type" value="Genomic_DNA"/>
</dbReference>
<evidence type="ECO:0000256" key="10">
    <source>
        <dbReference type="SAM" id="Phobius"/>
    </source>
</evidence>
<dbReference type="STRING" id="1805483.A0A177EIF4"/>
<evidence type="ECO:0000256" key="7">
    <source>
        <dbReference type="ARBA" id="ARBA00023136"/>
    </source>
</evidence>
<keyword evidence="13" id="KW-1185">Reference proteome</keyword>
<dbReference type="GO" id="GO:0008320">
    <property type="term" value="F:protein transmembrane transporter activity"/>
    <property type="evidence" value="ECO:0007669"/>
    <property type="project" value="InterPro"/>
</dbReference>
<dbReference type="OrthoDB" id="2401875at2759"/>
<sequence length="105" mass="12139">MSTPQRKEDKVVKKHAHAKDLQHKDLSKTVTQNTWNDTLKLATKELKVELIHTKSFLRRSSKPTKTEYKTMLRAHLTGVLLLGFLGYFIRFIHIPINNILFGVKG</sequence>
<feature type="transmembrane region" description="Helical" evidence="10">
    <location>
        <begin position="74"/>
        <end position="96"/>
    </location>
</feature>
<dbReference type="VEuPathDB" id="MicrosporidiaDB:NEDG_00919"/>
<dbReference type="HAMAP" id="MF_00422">
    <property type="entry name" value="SecE"/>
    <property type="match status" value="1"/>
</dbReference>
<organism evidence="12 13">
    <name type="scientific">Nematocida displodere</name>
    <dbReference type="NCBI Taxonomy" id="1805483"/>
    <lineage>
        <taxon>Eukaryota</taxon>
        <taxon>Fungi</taxon>
        <taxon>Fungi incertae sedis</taxon>
        <taxon>Microsporidia</taxon>
        <taxon>Nematocida</taxon>
    </lineage>
</organism>
<evidence type="ECO:0000256" key="2">
    <source>
        <dbReference type="ARBA" id="ARBA00022448"/>
    </source>
</evidence>
<dbReference type="Pfam" id="PF00584">
    <property type="entry name" value="SecE"/>
    <property type="match status" value="1"/>
</dbReference>
<dbReference type="Gene3D" id="1.20.5.820">
    <property type="entry name" value="Preprotein translocase SecE subunit"/>
    <property type="match status" value="1"/>
</dbReference>
<dbReference type="InterPro" id="IPR023391">
    <property type="entry name" value="Prot_translocase_SecE_dom_sf"/>
</dbReference>
<protein>
    <submittedName>
        <fullName evidence="12">Protein transport protein SEC61 subunit gamma</fullName>
    </submittedName>
</protein>
<evidence type="ECO:0000256" key="4">
    <source>
        <dbReference type="ARBA" id="ARBA00022927"/>
    </source>
</evidence>
<comment type="similarity">
    <text evidence="1">Belongs to the SecE/SEC61-gamma family.</text>
</comment>
<feature type="compositionally biased region" description="Basic and acidic residues" evidence="9">
    <location>
        <begin position="1"/>
        <end position="11"/>
    </location>
</feature>
<dbReference type="Proteomes" id="UP000185944">
    <property type="component" value="Unassembled WGS sequence"/>
</dbReference>
<comment type="subcellular location">
    <subcellularLocation>
        <location evidence="8">Endomembrane system</location>
        <topology evidence="8">Single-pass membrane protein</topology>
    </subcellularLocation>
</comment>
<dbReference type="NCBIfam" id="TIGR00327">
    <property type="entry name" value="secE_euk_arch"/>
    <property type="match status" value="1"/>
</dbReference>
<dbReference type="GO" id="GO:0012505">
    <property type="term" value="C:endomembrane system"/>
    <property type="evidence" value="ECO:0007669"/>
    <property type="project" value="UniProtKB-SubCell"/>
</dbReference>
<dbReference type="GO" id="GO:0016020">
    <property type="term" value="C:membrane"/>
    <property type="evidence" value="ECO:0007669"/>
    <property type="project" value="InterPro"/>
</dbReference>
<feature type="region of interest" description="Disordered" evidence="9">
    <location>
        <begin position="1"/>
        <end position="21"/>
    </location>
</feature>
<evidence type="ECO:0000256" key="5">
    <source>
        <dbReference type="ARBA" id="ARBA00022989"/>
    </source>
</evidence>
<keyword evidence="5 10" id="KW-1133">Transmembrane helix</keyword>
<name>A0A177EIF4_9MICR</name>
<dbReference type="SUPFAM" id="SSF103456">
    <property type="entry name" value="Preprotein translocase SecE subunit"/>
    <property type="match status" value="1"/>
</dbReference>
<accession>A0A177EIF4</accession>
<dbReference type="RefSeq" id="XP_067543525.1">
    <property type="nucleotide sequence ID" value="XM_067688337.1"/>
</dbReference>
<reference evidence="12 13" key="1">
    <citation type="submission" date="2016-02" db="EMBL/GenBank/DDBJ databases">
        <title>Discovery of a natural microsporidian pathogen with a broad tissue tropism in Caenorhabditis elegans.</title>
        <authorList>
            <person name="Luallen R.J."/>
            <person name="Reinke A.W."/>
            <person name="Tong L."/>
            <person name="Botts M.R."/>
            <person name="Felix M.-A."/>
            <person name="Troemel E.R."/>
        </authorList>
    </citation>
    <scope>NUCLEOTIDE SEQUENCE [LARGE SCALE GENOMIC DNA]</scope>
    <source>
        <strain evidence="12 13">JUm2807</strain>
    </source>
</reference>
<dbReference type="VEuPathDB" id="MicrosporidiaDB:NEDG_01674"/>
<proteinExistence type="inferred from homology"/>
<dbReference type="InterPro" id="IPR008158">
    <property type="entry name" value="Translocase_Sec61-g"/>
</dbReference>
<evidence type="ECO:0000256" key="8">
    <source>
        <dbReference type="ARBA" id="ARBA00037847"/>
    </source>
</evidence>
<dbReference type="InterPro" id="IPR001901">
    <property type="entry name" value="Translocase_SecE/Sec61-g"/>
</dbReference>
<keyword evidence="4" id="KW-0653">Protein transport</keyword>
<dbReference type="GO" id="GO:0006886">
    <property type="term" value="P:intracellular protein transport"/>
    <property type="evidence" value="ECO:0007669"/>
    <property type="project" value="InterPro"/>
</dbReference>
<evidence type="ECO:0000256" key="9">
    <source>
        <dbReference type="SAM" id="MobiDB-lite"/>
    </source>
</evidence>
<dbReference type="EMBL" id="LTDL01000021">
    <property type="protein sequence ID" value="OAG31261.1"/>
    <property type="molecule type" value="Genomic_DNA"/>
</dbReference>
<evidence type="ECO:0000313" key="13">
    <source>
        <dbReference type="Proteomes" id="UP000185944"/>
    </source>
</evidence>
<comment type="caution">
    <text evidence="12">The sequence shown here is derived from an EMBL/GenBank/DDBJ whole genome shotgun (WGS) entry which is preliminary data.</text>
</comment>
<keyword evidence="2" id="KW-0813">Transport</keyword>
<evidence type="ECO:0000313" key="12">
    <source>
        <dbReference type="EMBL" id="OAG31261.1"/>
    </source>
</evidence>
<evidence type="ECO:0000256" key="1">
    <source>
        <dbReference type="ARBA" id="ARBA00008274"/>
    </source>
</evidence>
<keyword evidence="7 10" id="KW-0472">Membrane</keyword>
<keyword evidence="3 10" id="KW-0812">Transmembrane</keyword>